<dbReference type="PATRIC" id="fig|37919.13.peg.6384"/>
<evidence type="ECO:0000256" key="2">
    <source>
        <dbReference type="SAM" id="Phobius"/>
    </source>
</evidence>
<dbReference type="AlphaFoldDB" id="A0A1B1KDS0"/>
<feature type="transmembrane region" description="Helical" evidence="2">
    <location>
        <begin position="53"/>
        <end position="71"/>
    </location>
</feature>
<evidence type="ECO:0000313" key="5">
    <source>
        <dbReference type="EMBL" id="ANS30738.1"/>
    </source>
</evidence>
<dbReference type="InterPro" id="IPR043968">
    <property type="entry name" value="SGNH"/>
</dbReference>
<dbReference type="Pfam" id="PF01757">
    <property type="entry name" value="Acyl_transf_3"/>
    <property type="match status" value="1"/>
</dbReference>
<dbReference type="PANTHER" id="PTHR23028:SF53">
    <property type="entry name" value="ACYL_TRANSF_3 DOMAIN-CONTAINING PROTEIN"/>
    <property type="match status" value="1"/>
</dbReference>
<feature type="transmembrane region" description="Helical" evidence="2">
    <location>
        <begin position="277"/>
        <end position="294"/>
    </location>
</feature>
<evidence type="ECO:0000256" key="1">
    <source>
        <dbReference type="SAM" id="MobiDB-lite"/>
    </source>
</evidence>
<sequence>MRPNPQVAASRPSHAAAPPSAAGGYRYDLDGLRGIAIALVVVYHVWFGRVSGGVDIFLILSGFFFTGMLVRRAGADSGPSIPAVLRRTARRLLPALVVVSAATAVVTVIQRPFTQWSGIADQLLASLLYVQNWQVARTASDYAAADASVSPLQHLWSMSVQGQFYLLALAVVAGIAWTCRRRGRPDLLRPVLGGVLVLGLVASFAYAAVLSQDRQSWAYFDTFARLWELLAGALLALVVHRVALPRRSRTVLAVSGFAVVLGCGFLVDGAALFPGPAALIPVGAAVALILAGAGESEQPGIVTIMASRPFVELGGLAYSLYLWHWPILIFYLTWRERPAVGALGGLAVILVSLMLAWLTQRLVEARFQTGSTRPRRALTALVAILGVAVVGTACGWHVYLVRNPETTARVGELDPWLYPGAASLTDGAFAPRTDMRPTLLEASGDLPQPTLDGCISDLSTRDVATCVYGDLTADRTIAVVGSSHAEHWVPALDRIGQQRGIRVETYLKMGCPLTVADVPLLAGEPYPDCGDWSRDVLDRLRDHRPDWVFSTSSRPNEEGAGDVTPDDYVGLWARLADFGLPFLGIRDTPWLHNDGVPYSVVDCLADGGDADSCGMPRDDVLAPDNPTLEAARALPSVHPLDLTDAVCDVAICRAVQGNILVYHDSHHLSATYVRSLVPELDRQIGMATRWW</sequence>
<proteinExistence type="predicted"/>
<dbReference type="RefSeq" id="WP_065492278.1">
    <property type="nucleotide sequence ID" value="NZ_CP009111.1"/>
</dbReference>
<feature type="transmembrane region" description="Helical" evidence="2">
    <location>
        <begin position="31"/>
        <end position="47"/>
    </location>
</feature>
<dbReference type="GO" id="GO:0016747">
    <property type="term" value="F:acyltransferase activity, transferring groups other than amino-acyl groups"/>
    <property type="evidence" value="ECO:0007669"/>
    <property type="project" value="InterPro"/>
</dbReference>
<organism evidence="5 6">
    <name type="scientific">Rhodococcus opacus</name>
    <name type="common">Nocardia opaca</name>
    <dbReference type="NCBI Taxonomy" id="37919"/>
    <lineage>
        <taxon>Bacteria</taxon>
        <taxon>Bacillati</taxon>
        <taxon>Actinomycetota</taxon>
        <taxon>Actinomycetes</taxon>
        <taxon>Mycobacteriales</taxon>
        <taxon>Nocardiaceae</taxon>
        <taxon>Rhodococcus</taxon>
    </lineage>
</organism>
<evidence type="ECO:0000259" key="3">
    <source>
        <dbReference type="Pfam" id="PF01757"/>
    </source>
</evidence>
<keyword evidence="2" id="KW-1133">Transmembrane helix</keyword>
<feature type="transmembrane region" description="Helical" evidence="2">
    <location>
        <begin position="251"/>
        <end position="271"/>
    </location>
</feature>
<keyword evidence="5" id="KW-0808">Transferase</keyword>
<feature type="transmembrane region" description="Helical" evidence="2">
    <location>
        <begin position="92"/>
        <end position="109"/>
    </location>
</feature>
<feature type="region of interest" description="Disordered" evidence="1">
    <location>
        <begin position="1"/>
        <end position="20"/>
    </location>
</feature>
<dbReference type="InterPro" id="IPR002656">
    <property type="entry name" value="Acyl_transf_3_dom"/>
</dbReference>
<dbReference type="Pfam" id="PF19040">
    <property type="entry name" value="SGNH"/>
    <property type="match status" value="1"/>
</dbReference>
<dbReference type="EMBL" id="CP009111">
    <property type="protein sequence ID" value="ANS30738.1"/>
    <property type="molecule type" value="Genomic_DNA"/>
</dbReference>
<feature type="domain" description="Acyltransferase 3" evidence="3">
    <location>
        <begin position="27"/>
        <end position="358"/>
    </location>
</feature>
<evidence type="ECO:0000259" key="4">
    <source>
        <dbReference type="Pfam" id="PF19040"/>
    </source>
</evidence>
<dbReference type="GO" id="GO:0016020">
    <property type="term" value="C:membrane"/>
    <property type="evidence" value="ECO:0007669"/>
    <property type="project" value="TreeGrafter"/>
</dbReference>
<keyword evidence="2" id="KW-0472">Membrane</keyword>
<dbReference type="Proteomes" id="UP000186108">
    <property type="component" value="Chromosome"/>
</dbReference>
<feature type="transmembrane region" description="Helical" evidence="2">
    <location>
        <begin position="191"/>
        <end position="211"/>
    </location>
</feature>
<dbReference type="InterPro" id="IPR050879">
    <property type="entry name" value="Acyltransferase_3"/>
</dbReference>
<gene>
    <name evidence="5" type="ORF">R1CP_30555</name>
</gene>
<dbReference type="GO" id="GO:0009103">
    <property type="term" value="P:lipopolysaccharide biosynthetic process"/>
    <property type="evidence" value="ECO:0007669"/>
    <property type="project" value="TreeGrafter"/>
</dbReference>
<feature type="domain" description="SGNH" evidence="4">
    <location>
        <begin position="462"/>
        <end position="681"/>
    </location>
</feature>
<dbReference type="PANTHER" id="PTHR23028">
    <property type="entry name" value="ACETYLTRANSFERASE"/>
    <property type="match status" value="1"/>
</dbReference>
<feature type="transmembrane region" description="Helical" evidence="2">
    <location>
        <begin position="340"/>
        <end position="358"/>
    </location>
</feature>
<feature type="compositionally biased region" description="Low complexity" evidence="1">
    <location>
        <begin position="8"/>
        <end position="20"/>
    </location>
</feature>
<feature type="transmembrane region" description="Helical" evidence="2">
    <location>
        <begin position="315"/>
        <end position="334"/>
    </location>
</feature>
<feature type="transmembrane region" description="Helical" evidence="2">
    <location>
        <begin position="217"/>
        <end position="239"/>
    </location>
</feature>
<feature type="transmembrane region" description="Helical" evidence="2">
    <location>
        <begin position="162"/>
        <end position="179"/>
    </location>
</feature>
<keyword evidence="5" id="KW-0012">Acyltransferase</keyword>
<keyword evidence="2" id="KW-0812">Transmembrane</keyword>
<name>A0A1B1KDS0_RHOOP</name>
<accession>A0A1B1KDS0</accession>
<feature type="transmembrane region" description="Helical" evidence="2">
    <location>
        <begin position="378"/>
        <end position="399"/>
    </location>
</feature>
<protein>
    <submittedName>
        <fullName evidence="5">Acyltransferase</fullName>
    </submittedName>
</protein>
<reference evidence="5 6" key="1">
    <citation type="submission" date="2014-07" db="EMBL/GenBank/DDBJ databases">
        <authorList>
            <person name="Zhang J.E."/>
            <person name="Yang H."/>
            <person name="Guo J."/>
            <person name="Deng Z."/>
            <person name="Luo H."/>
            <person name="Luo M."/>
            <person name="Zhao B."/>
        </authorList>
    </citation>
    <scope>NUCLEOTIDE SEQUENCE [LARGE SCALE GENOMIC DNA]</scope>
    <source>
        <strain evidence="5 6">1CP</strain>
    </source>
</reference>
<evidence type="ECO:0000313" key="6">
    <source>
        <dbReference type="Proteomes" id="UP000186108"/>
    </source>
</evidence>